<evidence type="ECO:0000259" key="1">
    <source>
        <dbReference type="Pfam" id="PF13521"/>
    </source>
</evidence>
<evidence type="ECO:0000313" key="3">
    <source>
        <dbReference type="Proteomes" id="UP000322454"/>
    </source>
</evidence>
<sequence length="221" mass="25655">MVKKVCISGPAAAGKTHCIENYLEERIQNLTVLSESSRKVAEMYPDMPTENISRFREKICEFQRQRENVTENLVGDGIIVCDRGVFDNLAFLLLQDKNQFHKEFTILLNAYKNKSIRPYDYIFYFDIDLLGGITSLLKKSLEDPLRKATINTDNYAKHIIEFRNAFIEVTSYFRNIKVIPVVAKPDEEGFDERNLLVKDYISHNIALTVRLSDKLRYIFKG</sequence>
<protein>
    <recommendedName>
        <fullName evidence="1">NadR/Ttd14 AAA domain-containing protein</fullName>
    </recommendedName>
</protein>
<dbReference type="Proteomes" id="UP000322454">
    <property type="component" value="Unassembled WGS sequence"/>
</dbReference>
<reference evidence="2 3" key="1">
    <citation type="submission" date="2019-01" db="EMBL/GenBank/DDBJ databases">
        <title>Insights into ecological role of a new deltaproteobacterial order Candidatus Sinidesulfobacterales (Sva0485) by metagenomics and metatranscriptomics.</title>
        <authorList>
            <person name="Tan S."/>
            <person name="Liu J."/>
            <person name="Fang Y."/>
            <person name="Hedlund B."/>
            <person name="Lian Z.-H."/>
            <person name="Huang L.-Y."/>
            <person name="Li J.-T."/>
            <person name="Huang L.-N."/>
            <person name="Li W.-J."/>
            <person name="Jiang H.-C."/>
            <person name="Dong H.-L."/>
            <person name="Shu W.-S."/>
        </authorList>
    </citation>
    <scope>NUCLEOTIDE SEQUENCE [LARGE SCALE GENOMIC DNA]</scope>
    <source>
        <strain evidence="2">AP4</strain>
    </source>
</reference>
<dbReference type="AlphaFoldDB" id="A0A520XGL7"/>
<feature type="domain" description="NadR/Ttd14 AAA" evidence="1">
    <location>
        <begin position="4"/>
        <end position="126"/>
    </location>
</feature>
<gene>
    <name evidence="2" type="ORF">EVJ48_01665</name>
</gene>
<name>A0A520XGL7_9DELT</name>
<evidence type="ECO:0000313" key="2">
    <source>
        <dbReference type="EMBL" id="RZV40225.1"/>
    </source>
</evidence>
<dbReference type="InterPro" id="IPR027417">
    <property type="entry name" value="P-loop_NTPase"/>
</dbReference>
<dbReference type="EMBL" id="SHMQ01000002">
    <property type="protein sequence ID" value="RZV40225.1"/>
    <property type="molecule type" value="Genomic_DNA"/>
</dbReference>
<organism evidence="2 3">
    <name type="scientific">Candidatus Acidulodesulfobacterium acidiphilum</name>
    <dbReference type="NCBI Taxonomy" id="2597224"/>
    <lineage>
        <taxon>Bacteria</taxon>
        <taxon>Deltaproteobacteria</taxon>
        <taxon>Candidatus Acidulodesulfobacterales</taxon>
        <taxon>Candidatus Acidulodesulfobacterium</taxon>
    </lineage>
</organism>
<dbReference type="Pfam" id="PF13521">
    <property type="entry name" value="AAA_28"/>
    <property type="match status" value="1"/>
</dbReference>
<comment type="caution">
    <text evidence="2">The sequence shown here is derived from an EMBL/GenBank/DDBJ whole genome shotgun (WGS) entry which is preliminary data.</text>
</comment>
<accession>A0A520XGL7</accession>
<dbReference type="SUPFAM" id="SSF52540">
    <property type="entry name" value="P-loop containing nucleoside triphosphate hydrolases"/>
    <property type="match status" value="1"/>
</dbReference>
<dbReference type="Gene3D" id="3.40.50.300">
    <property type="entry name" value="P-loop containing nucleotide triphosphate hydrolases"/>
    <property type="match status" value="1"/>
</dbReference>
<proteinExistence type="predicted"/>
<dbReference type="InterPro" id="IPR038727">
    <property type="entry name" value="NadR/Ttd14_AAA_dom"/>
</dbReference>